<dbReference type="NCBIfam" id="TIGR00427">
    <property type="entry name" value="NAAT family transporter"/>
    <property type="match status" value="1"/>
</dbReference>
<dbReference type="PANTHER" id="PTHR33508:SF10">
    <property type="entry name" value="UPF0056 INNER MEMBRANE PROTEIN YHGN"/>
    <property type="match status" value="1"/>
</dbReference>
<gene>
    <name evidence="8" type="ORF">SDC9_113976</name>
</gene>
<organism evidence="8">
    <name type="scientific">bioreactor metagenome</name>
    <dbReference type="NCBI Taxonomy" id="1076179"/>
    <lineage>
        <taxon>unclassified sequences</taxon>
        <taxon>metagenomes</taxon>
        <taxon>ecological metagenomes</taxon>
    </lineage>
</organism>
<reference evidence="8" key="1">
    <citation type="submission" date="2019-08" db="EMBL/GenBank/DDBJ databases">
        <authorList>
            <person name="Kucharzyk K."/>
            <person name="Murdoch R.W."/>
            <person name="Higgins S."/>
            <person name="Loffler F."/>
        </authorList>
    </citation>
    <scope>NUCLEOTIDE SEQUENCE</scope>
</reference>
<feature type="transmembrane region" description="Helical" evidence="7">
    <location>
        <begin position="75"/>
        <end position="97"/>
    </location>
</feature>
<dbReference type="EMBL" id="VSSQ01021458">
    <property type="protein sequence ID" value="MPM67060.1"/>
    <property type="molecule type" value="Genomic_DNA"/>
</dbReference>
<keyword evidence="5 7" id="KW-1133">Transmembrane helix</keyword>
<accession>A0A645BNK5</accession>
<feature type="transmembrane region" description="Helical" evidence="7">
    <location>
        <begin position="171"/>
        <end position="194"/>
    </location>
</feature>
<evidence type="ECO:0000313" key="8">
    <source>
        <dbReference type="EMBL" id="MPM67060.1"/>
    </source>
</evidence>
<proteinExistence type="inferred from homology"/>
<evidence type="ECO:0000256" key="3">
    <source>
        <dbReference type="ARBA" id="ARBA00022475"/>
    </source>
</evidence>
<feature type="transmembrane region" description="Helical" evidence="7">
    <location>
        <begin position="44"/>
        <end position="63"/>
    </location>
</feature>
<evidence type="ECO:0000256" key="5">
    <source>
        <dbReference type="ARBA" id="ARBA00022989"/>
    </source>
</evidence>
<comment type="caution">
    <text evidence="8">The sequence shown here is derived from an EMBL/GenBank/DDBJ whole genome shotgun (WGS) entry which is preliminary data.</text>
</comment>
<dbReference type="AlphaFoldDB" id="A0A645BNK5"/>
<keyword evidence="6 7" id="KW-0472">Membrane</keyword>
<evidence type="ECO:0000256" key="4">
    <source>
        <dbReference type="ARBA" id="ARBA00022692"/>
    </source>
</evidence>
<comment type="subcellular location">
    <subcellularLocation>
        <location evidence="1">Cell membrane</location>
        <topology evidence="1">Multi-pass membrane protein</topology>
    </subcellularLocation>
</comment>
<name>A0A645BNK5_9ZZZZ</name>
<dbReference type="GO" id="GO:0005886">
    <property type="term" value="C:plasma membrane"/>
    <property type="evidence" value="ECO:0007669"/>
    <property type="project" value="UniProtKB-SubCell"/>
</dbReference>
<dbReference type="InterPro" id="IPR002771">
    <property type="entry name" value="Multi_antbiot-R_MarC"/>
</dbReference>
<evidence type="ECO:0000256" key="7">
    <source>
        <dbReference type="SAM" id="Phobius"/>
    </source>
</evidence>
<feature type="transmembrane region" description="Helical" evidence="7">
    <location>
        <begin position="6"/>
        <end position="32"/>
    </location>
</feature>
<feature type="transmembrane region" description="Helical" evidence="7">
    <location>
        <begin position="109"/>
        <end position="130"/>
    </location>
</feature>
<dbReference type="Pfam" id="PF01914">
    <property type="entry name" value="MarC"/>
    <property type="match status" value="1"/>
</dbReference>
<evidence type="ECO:0000256" key="2">
    <source>
        <dbReference type="ARBA" id="ARBA00009784"/>
    </source>
</evidence>
<evidence type="ECO:0000256" key="6">
    <source>
        <dbReference type="ARBA" id="ARBA00023136"/>
    </source>
</evidence>
<feature type="transmembrane region" description="Helical" evidence="7">
    <location>
        <begin position="136"/>
        <end position="159"/>
    </location>
</feature>
<keyword evidence="3" id="KW-1003">Cell membrane</keyword>
<sequence>MDSDEFFKIFSTATMLFLVLDPLGNLPLFVSLLKDYDAKNYRRIILRESCIALGVLMLFLIFGNRILQGLQISESSLGIAGGVILFLIALKMVFGTPQFGGGRGDSEPFIVPLAIPLFAGPAAIAVTILIRGDSLPAFLTGLAALLPAWAVSTGILLFGRRLASYLGPRGLDALETLMGFLLAAISIGMLIHGIKTAFSL</sequence>
<dbReference type="PANTHER" id="PTHR33508">
    <property type="entry name" value="UPF0056 MEMBRANE PROTEIN YHCE"/>
    <property type="match status" value="1"/>
</dbReference>
<evidence type="ECO:0000256" key="1">
    <source>
        <dbReference type="ARBA" id="ARBA00004651"/>
    </source>
</evidence>
<comment type="similarity">
    <text evidence="2">Belongs to the UPF0056 (MarC) family.</text>
</comment>
<keyword evidence="4 7" id="KW-0812">Transmembrane</keyword>
<protein>
    <submittedName>
        <fullName evidence="8">Uncharacterized protein</fullName>
    </submittedName>
</protein>